<dbReference type="Proteomes" id="UP000197446">
    <property type="component" value="Unassembled WGS sequence"/>
</dbReference>
<gene>
    <name evidence="1" type="ORF">CDO81_20215</name>
</gene>
<proteinExistence type="predicted"/>
<keyword evidence="2" id="KW-1185">Reference proteome</keyword>
<dbReference type="EMBL" id="NISI01000009">
    <property type="protein sequence ID" value="OWR02507.1"/>
    <property type="molecule type" value="Genomic_DNA"/>
</dbReference>
<dbReference type="AlphaFoldDB" id="A0A254N818"/>
<evidence type="ECO:0000313" key="2">
    <source>
        <dbReference type="Proteomes" id="UP000197446"/>
    </source>
</evidence>
<reference evidence="1 2" key="1">
    <citation type="journal article" date="2007" name="Int. J. Syst. Evol. Microbiol.">
        <title>Description of Pelomonas aquatica sp. nov. and Pelomonas puraquae sp. nov., isolated from industrial and haemodialysis water.</title>
        <authorList>
            <person name="Gomila M."/>
            <person name="Bowien B."/>
            <person name="Falsen E."/>
            <person name="Moore E.R."/>
            <person name="Lalucat J."/>
        </authorList>
    </citation>
    <scope>NUCLEOTIDE SEQUENCE [LARGE SCALE GENOMIC DNA]</scope>
    <source>
        <strain evidence="1 2">CCUG 52769</strain>
    </source>
</reference>
<name>A0A254N818_9BURK</name>
<comment type="caution">
    <text evidence="1">The sequence shown here is derived from an EMBL/GenBank/DDBJ whole genome shotgun (WGS) entry which is preliminary data.</text>
</comment>
<evidence type="ECO:0000313" key="1">
    <source>
        <dbReference type="EMBL" id="OWR02507.1"/>
    </source>
</evidence>
<organism evidence="1 2">
    <name type="scientific">Roseateles puraquae</name>
    <dbReference type="NCBI Taxonomy" id="431059"/>
    <lineage>
        <taxon>Bacteria</taxon>
        <taxon>Pseudomonadati</taxon>
        <taxon>Pseudomonadota</taxon>
        <taxon>Betaproteobacteria</taxon>
        <taxon>Burkholderiales</taxon>
        <taxon>Sphaerotilaceae</taxon>
        <taxon>Roseateles</taxon>
    </lineage>
</organism>
<protein>
    <submittedName>
        <fullName evidence="1">Uncharacterized protein</fullName>
    </submittedName>
</protein>
<accession>A0A254N818</accession>
<sequence length="102" mass="11258">MHRAPLLSCHCRPTSVFSRVFERRGIAAEPEVAVTKLLPEHLGLPPKQQRERVEGFLAHLALQLEQPALRDVIVVDDPGPAAVLVNLLELEEEAQAAAMPRP</sequence>